<protein>
    <submittedName>
        <fullName evidence="1">Uncharacterized protein</fullName>
    </submittedName>
</protein>
<dbReference type="EMBL" id="BGPR01105899">
    <property type="protein sequence ID" value="GBM74593.1"/>
    <property type="molecule type" value="Genomic_DNA"/>
</dbReference>
<accession>A0A4Y2IA83</accession>
<organism evidence="1 2">
    <name type="scientific">Araneus ventricosus</name>
    <name type="common">Orbweaver spider</name>
    <name type="synonym">Epeira ventricosa</name>
    <dbReference type="NCBI Taxonomy" id="182803"/>
    <lineage>
        <taxon>Eukaryota</taxon>
        <taxon>Metazoa</taxon>
        <taxon>Ecdysozoa</taxon>
        <taxon>Arthropoda</taxon>
        <taxon>Chelicerata</taxon>
        <taxon>Arachnida</taxon>
        <taxon>Araneae</taxon>
        <taxon>Araneomorphae</taxon>
        <taxon>Entelegynae</taxon>
        <taxon>Araneoidea</taxon>
        <taxon>Araneidae</taxon>
        <taxon>Araneus</taxon>
    </lineage>
</organism>
<keyword evidence="2" id="KW-1185">Reference proteome</keyword>
<reference evidence="1 2" key="1">
    <citation type="journal article" date="2019" name="Sci. Rep.">
        <title>Orb-weaving spider Araneus ventricosus genome elucidates the spidroin gene catalogue.</title>
        <authorList>
            <person name="Kono N."/>
            <person name="Nakamura H."/>
            <person name="Ohtoshi R."/>
            <person name="Moran D.A.P."/>
            <person name="Shinohara A."/>
            <person name="Yoshida Y."/>
            <person name="Fujiwara M."/>
            <person name="Mori M."/>
            <person name="Tomita M."/>
            <person name="Arakawa K."/>
        </authorList>
    </citation>
    <scope>NUCLEOTIDE SEQUENCE [LARGE SCALE GENOMIC DNA]</scope>
</reference>
<comment type="caution">
    <text evidence="1">The sequence shown here is derived from an EMBL/GenBank/DDBJ whole genome shotgun (WGS) entry which is preliminary data.</text>
</comment>
<sequence>MWTPPEKAQCVACFIETKSDIQVQRTVGQSMEENHHPDRLSGLGIHHLWQQVVFSINRGQVAHLFQTSTLHLDIGLCLYEPGYTKSFLMWRPHFSVNLRHLESKKT</sequence>
<dbReference type="Proteomes" id="UP000499080">
    <property type="component" value="Unassembled WGS sequence"/>
</dbReference>
<proteinExistence type="predicted"/>
<gene>
    <name evidence="1" type="ORF">AVEN_228046_1</name>
</gene>
<name>A0A4Y2IA83_ARAVE</name>
<dbReference type="AlphaFoldDB" id="A0A4Y2IA83"/>
<evidence type="ECO:0000313" key="2">
    <source>
        <dbReference type="Proteomes" id="UP000499080"/>
    </source>
</evidence>
<evidence type="ECO:0000313" key="1">
    <source>
        <dbReference type="EMBL" id="GBM74593.1"/>
    </source>
</evidence>